<dbReference type="InterPro" id="IPR002737">
    <property type="entry name" value="MEMO1_fam"/>
</dbReference>
<name>A0A7C3H4P0_9BACT</name>
<dbReference type="NCBIfam" id="TIGR04336">
    <property type="entry name" value="AmmeMemoSam_B"/>
    <property type="match status" value="1"/>
</dbReference>
<comment type="similarity">
    <text evidence="1">Belongs to the MEMO1 family.</text>
</comment>
<dbReference type="Gene3D" id="3.40.830.10">
    <property type="entry name" value="LigB-like"/>
    <property type="match status" value="1"/>
</dbReference>
<dbReference type="Pfam" id="PF01875">
    <property type="entry name" value="Memo"/>
    <property type="match status" value="1"/>
</dbReference>
<evidence type="ECO:0000256" key="1">
    <source>
        <dbReference type="ARBA" id="ARBA00006315"/>
    </source>
</evidence>
<organism evidence="2">
    <name type="scientific">Thermosulfurimonas dismutans</name>
    <dbReference type="NCBI Taxonomy" id="999894"/>
    <lineage>
        <taxon>Bacteria</taxon>
        <taxon>Pseudomonadati</taxon>
        <taxon>Thermodesulfobacteriota</taxon>
        <taxon>Thermodesulfobacteria</taxon>
        <taxon>Thermodesulfobacteriales</taxon>
        <taxon>Thermodesulfobacteriaceae</taxon>
        <taxon>Thermosulfurimonas</taxon>
    </lineage>
</organism>
<dbReference type="Proteomes" id="UP000886043">
    <property type="component" value="Unassembled WGS sequence"/>
</dbReference>
<dbReference type="AlphaFoldDB" id="A0A7C3H4P0"/>
<reference evidence="2" key="1">
    <citation type="journal article" date="2020" name="mSystems">
        <title>Genome- and Community-Level Interaction Insights into Carbon Utilization and Element Cycling Functions of Hydrothermarchaeota in Hydrothermal Sediment.</title>
        <authorList>
            <person name="Zhou Z."/>
            <person name="Liu Y."/>
            <person name="Xu W."/>
            <person name="Pan J."/>
            <person name="Luo Z.H."/>
            <person name="Li M."/>
        </authorList>
    </citation>
    <scope>NUCLEOTIDE SEQUENCE [LARGE SCALE GENOMIC DNA]</scope>
    <source>
        <strain evidence="2">HyVt-483</strain>
    </source>
</reference>
<gene>
    <name evidence="2" type="primary">amrB</name>
    <name evidence="2" type="ORF">ENJ40_05545</name>
</gene>
<dbReference type="PANTHER" id="PTHR11060">
    <property type="entry name" value="PROTEIN MEMO1"/>
    <property type="match status" value="1"/>
</dbReference>
<accession>A0A7C3H4P0</accession>
<proteinExistence type="inferred from homology"/>
<dbReference type="CDD" id="cd07361">
    <property type="entry name" value="MEMO_like"/>
    <property type="match status" value="1"/>
</dbReference>
<protein>
    <submittedName>
        <fullName evidence="2">AmmeMemoRadiSam system protein B</fullName>
    </submittedName>
</protein>
<dbReference type="EMBL" id="DRMH01000073">
    <property type="protein sequence ID" value="HFC97905.1"/>
    <property type="molecule type" value="Genomic_DNA"/>
</dbReference>
<sequence length="396" mass="45008">MSPAFTPRLRPLEVLPLNWQGRSSLLLRDPLGYSQETLVVPQVLGPVLALMDGHHDLRDLQVAATRVLGRVVLLEEIVHLVEKLDRSGFLEGENFERLRRAAEEAWRREPVRPPACAGQAYPRDPESLRRFLDEILSSFAPQPRKPPRILIAPHLDLRSGARGFAAAYRALELPPGARVILLGTGHQLEAPLSLLLKDMDTPLGRVWIEREVTSRLVEALPVFPDHFAHRREHSLEFQALFLRHLFSEFKVVPFLVGSMEPYLLRGEDPLEAQPLYRKWAEVLRNLWDERTYMILGIDFAHLGKRYGDAFSAGPEEGSRAVARDRQLMETLLRGDYRAFLEEARRSLSFKICGLSTLILLRAFLEGYPFTGEIYYQEAVPFGPGSLVSILAAGIWW</sequence>
<comment type="caution">
    <text evidence="2">The sequence shown here is derived from an EMBL/GenBank/DDBJ whole genome shotgun (WGS) entry which is preliminary data.</text>
</comment>
<dbReference type="PANTHER" id="PTHR11060:SF0">
    <property type="entry name" value="PROTEIN MEMO1"/>
    <property type="match status" value="1"/>
</dbReference>
<evidence type="ECO:0000313" key="2">
    <source>
        <dbReference type="EMBL" id="HFC97905.1"/>
    </source>
</evidence>